<feature type="repeat" description="WD" evidence="4">
    <location>
        <begin position="318"/>
        <end position="350"/>
    </location>
</feature>
<name>A0A6P6YA59_DERPT</name>
<dbReference type="SUPFAM" id="SSF50978">
    <property type="entry name" value="WD40 repeat-like"/>
    <property type="match status" value="1"/>
</dbReference>
<dbReference type="PANTHER" id="PTHR19918">
    <property type="entry name" value="CELL DIVISION CYCLE 20 CDC20 FIZZY -RELATED"/>
    <property type="match status" value="1"/>
</dbReference>
<evidence type="ECO:0000256" key="1">
    <source>
        <dbReference type="ARBA" id="ARBA00022574"/>
    </source>
</evidence>
<evidence type="ECO:0000256" key="4">
    <source>
        <dbReference type="PROSITE-ProRule" id="PRU00221"/>
    </source>
</evidence>
<dbReference type="GO" id="GO:0010997">
    <property type="term" value="F:anaphase-promoting complex binding"/>
    <property type="evidence" value="ECO:0007669"/>
    <property type="project" value="InterPro"/>
</dbReference>
<gene>
    <name evidence="6" type="primary">LOC113796136</name>
</gene>
<reference evidence="6" key="1">
    <citation type="submission" date="2025-08" db="UniProtKB">
        <authorList>
            <consortium name="RefSeq"/>
        </authorList>
    </citation>
    <scope>IDENTIFICATION</scope>
    <source>
        <strain evidence="6">Airmid</strain>
    </source>
</reference>
<dbReference type="InterPro" id="IPR033010">
    <property type="entry name" value="Cdc20/Fizzy"/>
</dbReference>
<dbReference type="RefSeq" id="XP_027202175.1">
    <property type="nucleotide sequence ID" value="XM_027346374.1"/>
</dbReference>
<dbReference type="InterPro" id="IPR001680">
    <property type="entry name" value="WD40_rpt"/>
</dbReference>
<keyword evidence="1 4" id="KW-0853">WD repeat</keyword>
<dbReference type="PROSITE" id="PS50294">
    <property type="entry name" value="WD_REPEATS_REGION"/>
    <property type="match status" value="1"/>
</dbReference>
<dbReference type="SMART" id="SM00320">
    <property type="entry name" value="WD40"/>
    <property type="match status" value="3"/>
</dbReference>
<evidence type="ECO:0000256" key="3">
    <source>
        <dbReference type="ARBA" id="ARBA00023306"/>
    </source>
</evidence>
<dbReference type="GO" id="GO:1905786">
    <property type="term" value="P:positive regulation of anaphase-promoting complex-dependent catabolic process"/>
    <property type="evidence" value="ECO:0007669"/>
    <property type="project" value="TreeGrafter"/>
</dbReference>
<sequence length="355" mass="40294">MNYNGNLKEYDFSEFAGKVAPRRKLTYEIYDENNIVEEYGKIETDDENDVIHLNSKPVKLSIKTDRDINNFLNKYPMSSRMYYNTYTYRKIYNKPIANTISPNVIDDFYLNILDWSSTGLLAVATTTGISLLKPDLQNSNYESIKDIPVVANLNKNKPKAGTRFDDEVNSNFPGYTSCKFYKEVCDHSLQSCAYKPLLASGGNDNKVFIWELGYNIPILRLNEHTAAVKALTWSPLSYPLLATGGGTNDRTIRIWDTVHRTAITNCETQSQICNLHWSKKSLELISSHGYTLNQLNVWDFTVSGASKNNLRLRKLETMIGHRCRALFMSSSKDGNYIASGSGDGNILIWSPFYEG</sequence>
<dbReference type="GO" id="GO:0031145">
    <property type="term" value="P:anaphase-promoting complex-dependent catabolic process"/>
    <property type="evidence" value="ECO:0007669"/>
    <property type="project" value="TreeGrafter"/>
</dbReference>
<accession>A0A6P6YA59</accession>
<dbReference type="PRINTS" id="PR00320">
    <property type="entry name" value="GPROTEINBRPT"/>
</dbReference>
<evidence type="ECO:0000313" key="5">
    <source>
        <dbReference type="Proteomes" id="UP000515146"/>
    </source>
</evidence>
<keyword evidence="2" id="KW-0677">Repeat</keyword>
<dbReference type="KEGG" id="dpte:113796136"/>
<dbReference type="InterPro" id="IPR036322">
    <property type="entry name" value="WD40_repeat_dom_sf"/>
</dbReference>
<dbReference type="OrthoDB" id="10263272at2759"/>
<evidence type="ECO:0000313" key="6">
    <source>
        <dbReference type="RefSeq" id="XP_027202175.1"/>
    </source>
</evidence>
<keyword evidence="5" id="KW-1185">Reference proteome</keyword>
<dbReference type="InParanoid" id="A0A6P6YA59"/>
<dbReference type="InterPro" id="IPR015943">
    <property type="entry name" value="WD40/YVTN_repeat-like_dom_sf"/>
</dbReference>
<dbReference type="GO" id="GO:0005680">
    <property type="term" value="C:anaphase-promoting complex"/>
    <property type="evidence" value="ECO:0007669"/>
    <property type="project" value="TreeGrafter"/>
</dbReference>
<dbReference type="AlphaFoldDB" id="A0A6P6YA59"/>
<proteinExistence type="predicted"/>
<protein>
    <submittedName>
        <fullName evidence="6">Protein FIZZY-RELATED 1-like</fullName>
    </submittedName>
</protein>
<dbReference type="PROSITE" id="PS50082">
    <property type="entry name" value="WD_REPEATS_2"/>
    <property type="match status" value="2"/>
</dbReference>
<dbReference type="PANTHER" id="PTHR19918:SF1">
    <property type="entry name" value="FIZZY-RELATED PROTEIN HOMOLOG"/>
    <property type="match status" value="1"/>
</dbReference>
<keyword evidence="3" id="KW-0131">Cell cycle</keyword>
<dbReference type="GO" id="GO:1990757">
    <property type="term" value="F:ubiquitin ligase activator activity"/>
    <property type="evidence" value="ECO:0007669"/>
    <property type="project" value="TreeGrafter"/>
</dbReference>
<evidence type="ECO:0000256" key="2">
    <source>
        <dbReference type="ARBA" id="ARBA00022737"/>
    </source>
</evidence>
<dbReference type="Proteomes" id="UP000515146">
    <property type="component" value="Unplaced"/>
</dbReference>
<dbReference type="Pfam" id="PF00400">
    <property type="entry name" value="WD40"/>
    <property type="match status" value="2"/>
</dbReference>
<feature type="repeat" description="WD" evidence="4">
    <location>
        <begin position="221"/>
        <end position="265"/>
    </location>
</feature>
<organism evidence="5 6">
    <name type="scientific">Dermatophagoides pteronyssinus</name>
    <name type="common">European house dust mite</name>
    <dbReference type="NCBI Taxonomy" id="6956"/>
    <lineage>
        <taxon>Eukaryota</taxon>
        <taxon>Metazoa</taxon>
        <taxon>Ecdysozoa</taxon>
        <taxon>Arthropoda</taxon>
        <taxon>Chelicerata</taxon>
        <taxon>Arachnida</taxon>
        <taxon>Acari</taxon>
        <taxon>Acariformes</taxon>
        <taxon>Sarcoptiformes</taxon>
        <taxon>Astigmata</taxon>
        <taxon>Psoroptidia</taxon>
        <taxon>Analgoidea</taxon>
        <taxon>Pyroglyphidae</taxon>
        <taxon>Dermatophagoidinae</taxon>
        <taxon>Dermatophagoides</taxon>
    </lineage>
</organism>
<dbReference type="InterPro" id="IPR020472">
    <property type="entry name" value="WD40_PAC1"/>
</dbReference>
<dbReference type="Gene3D" id="2.130.10.10">
    <property type="entry name" value="YVTN repeat-like/Quinoprotein amine dehydrogenase"/>
    <property type="match status" value="2"/>
</dbReference>